<gene>
    <name evidence="8" type="ORF">J2W49_002450</name>
</gene>
<dbReference type="SUPFAM" id="SSF55811">
    <property type="entry name" value="Nudix"/>
    <property type="match status" value="1"/>
</dbReference>
<evidence type="ECO:0000259" key="7">
    <source>
        <dbReference type="PROSITE" id="PS51462"/>
    </source>
</evidence>
<evidence type="ECO:0000256" key="3">
    <source>
        <dbReference type="ARBA" id="ARBA00022723"/>
    </source>
</evidence>
<proteinExistence type="predicted"/>
<name>A0ABU1WMH7_9BURK</name>
<evidence type="ECO:0000256" key="5">
    <source>
        <dbReference type="ARBA" id="ARBA00022842"/>
    </source>
</evidence>
<keyword evidence="3" id="KW-0479">Metal-binding</keyword>
<protein>
    <submittedName>
        <fullName evidence="8">8-oxo-dGTP pyrophosphatase MutT (NUDIX family)</fullName>
    </submittedName>
</protein>
<dbReference type="PANTHER" id="PTHR12318:SF0">
    <property type="entry name" value="ACYL-COENZYME A DIPHOSPHATASE NUDT19"/>
    <property type="match status" value="1"/>
</dbReference>
<evidence type="ECO:0000313" key="8">
    <source>
        <dbReference type="EMBL" id="MDR7150492.1"/>
    </source>
</evidence>
<keyword evidence="5" id="KW-0460">Magnesium</keyword>
<dbReference type="CDD" id="cd18870">
    <property type="entry name" value="NUDIX_AcylCoAdiphos_Nudt19"/>
    <property type="match status" value="1"/>
</dbReference>
<accession>A0ABU1WMH7</accession>
<sequence>MAIPINSDIVHTPPVPAATVMVVRDGDKGLEVLLVRRHANSGVLGGVHVFPGGKLDAADRQVPPGALDRPAADCLQALGEPELDLDTAVGLHVAALRETFEECGLLLGQAASTDVVTRLRAHTLAGAVFGEAVQALGLPLPVSCLLPWSRWVTPRVPSVTNRRFDTRFFVALAPPGQQAEHCAFEATEAVWVSPRAGLERFWAGEIDLAPPQIMSLCQLSPLADVAQVQTAARSRPPVLIAPEPFDVDGQRVICYPGDPSHSCAERAWPGPTRLIYRNQRFEPEGGLVALF</sequence>
<feature type="domain" description="Nudix hydrolase" evidence="7">
    <location>
        <begin position="13"/>
        <end position="214"/>
    </location>
</feature>
<dbReference type="InterPro" id="IPR039121">
    <property type="entry name" value="NUDT19"/>
</dbReference>
<keyword evidence="6" id="KW-0464">Manganese</keyword>
<evidence type="ECO:0000256" key="2">
    <source>
        <dbReference type="ARBA" id="ARBA00001946"/>
    </source>
</evidence>
<evidence type="ECO:0000256" key="6">
    <source>
        <dbReference type="ARBA" id="ARBA00023211"/>
    </source>
</evidence>
<comment type="caution">
    <text evidence="8">The sequence shown here is derived from an EMBL/GenBank/DDBJ whole genome shotgun (WGS) entry which is preliminary data.</text>
</comment>
<evidence type="ECO:0000256" key="1">
    <source>
        <dbReference type="ARBA" id="ARBA00001936"/>
    </source>
</evidence>
<organism evidence="8 9">
    <name type="scientific">Hydrogenophaga palleronii</name>
    <dbReference type="NCBI Taxonomy" id="65655"/>
    <lineage>
        <taxon>Bacteria</taxon>
        <taxon>Pseudomonadati</taxon>
        <taxon>Pseudomonadota</taxon>
        <taxon>Betaproteobacteria</taxon>
        <taxon>Burkholderiales</taxon>
        <taxon>Comamonadaceae</taxon>
        <taxon>Hydrogenophaga</taxon>
    </lineage>
</organism>
<evidence type="ECO:0000256" key="4">
    <source>
        <dbReference type="ARBA" id="ARBA00022801"/>
    </source>
</evidence>
<dbReference type="PROSITE" id="PS51462">
    <property type="entry name" value="NUDIX"/>
    <property type="match status" value="1"/>
</dbReference>
<comment type="cofactor">
    <cofactor evidence="1">
        <name>Mn(2+)</name>
        <dbReference type="ChEBI" id="CHEBI:29035"/>
    </cofactor>
</comment>
<keyword evidence="4" id="KW-0378">Hydrolase</keyword>
<dbReference type="InterPro" id="IPR000086">
    <property type="entry name" value="NUDIX_hydrolase_dom"/>
</dbReference>
<dbReference type="Proteomes" id="UP001265700">
    <property type="component" value="Unassembled WGS sequence"/>
</dbReference>
<dbReference type="EMBL" id="JAVDWU010000004">
    <property type="protein sequence ID" value="MDR7150492.1"/>
    <property type="molecule type" value="Genomic_DNA"/>
</dbReference>
<comment type="cofactor">
    <cofactor evidence="2">
        <name>Mg(2+)</name>
        <dbReference type="ChEBI" id="CHEBI:18420"/>
    </cofactor>
</comment>
<reference evidence="8 9" key="1">
    <citation type="submission" date="2023-07" db="EMBL/GenBank/DDBJ databases">
        <title>Sorghum-associated microbial communities from plants grown in Nebraska, USA.</title>
        <authorList>
            <person name="Schachtman D."/>
        </authorList>
    </citation>
    <scope>NUCLEOTIDE SEQUENCE [LARGE SCALE GENOMIC DNA]</scope>
    <source>
        <strain evidence="8 9">4249</strain>
    </source>
</reference>
<dbReference type="RefSeq" id="WP_310316016.1">
    <property type="nucleotide sequence ID" value="NZ_JAVDWU010000004.1"/>
</dbReference>
<dbReference type="InterPro" id="IPR015797">
    <property type="entry name" value="NUDIX_hydrolase-like_dom_sf"/>
</dbReference>
<evidence type="ECO:0000313" key="9">
    <source>
        <dbReference type="Proteomes" id="UP001265700"/>
    </source>
</evidence>
<dbReference type="Gene3D" id="3.90.79.10">
    <property type="entry name" value="Nucleoside Triphosphate Pyrophosphohydrolase"/>
    <property type="match status" value="1"/>
</dbReference>
<dbReference type="PANTHER" id="PTHR12318">
    <property type="entry name" value="TESTOSTERONE-REGULATED PROTEIN RP2"/>
    <property type="match status" value="1"/>
</dbReference>
<keyword evidence="9" id="KW-1185">Reference proteome</keyword>